<dbReference type="OrthoDB" id="1000395at2759"/>
<evidence type="ECO:0000313" key="3">
    <source>
        <dbReference type="Proteomes" id="UP000828251"/>
    </source>
</evidence>
<evidence type="ECO:0000313" key="2">
    <source>
        <dbReference type="EMBL" id="KAH1055550.1"/>
    </source>
</evidence>
<dbReference type="InterPro" id="IPR044730">
    <property type="entry name" value="RNase_H-like_dom_plant"/>
</dbReference>
<dbReference type="GO" id="GO:0004523">
    <property type="term" value="F:RNA-DNA hybrid ribonuclease activity"/>
    <property type="evidence" value="ECO:0007669"/>
    <property type="project" value="InterPro"/>
</dbReference>
<dbReference type="GO" id="GO:0003676">
    <property type="term" value="F:nucleic acid binding"/>
    <property type="evidence" value="ECO:0007669"/>
    <property type="project" value="InterPro"/>
</dbReference>
<dbReference type="PANTHER" id="PTHR47723:SF19">
    <property type="entry name" value="POLYNUCLEOTIDYL TRANSFERASE, RIBONUCLEASE H-LIKE SUPERFAMILY PROTEIN"/>
    <property type="match status" value="1"/>
</dbReference>
<dbReference type="SUPFAM" id="SSF53098">
    <property type="entry name" value="Ribonuclease H-like"/>
    <property type="match status" value="1"/>
</dbReference>
<sequence>MKYNLYISLTQLSPRADFKGNFKPPVEEKSFENSIFLNIDGAVQLQSGNAAAGGVVCDANGDWIFGYNRRLGKCSIFNAELWGILEGLRLIQIRVHDKVIIQSDSLEVVKAILESTSIKSNSALIRRI</sequence>
<keyword evidence="3" id="KW-1185">Reference proteome</keyword>
<dbReference type="AlphaFoldDB" id="A0A9D3UQZ6"/>
<organism evidence="2 3">
    <name type="scientific">Gossypium stocksii</name>
    <dbReference type="NCBI Taxonomy" id="47602"/>
    <lineage>
        <taxon>Eukaryota</taxon>
        <taxon>Viridiplantae</taxon>
        <taxon>Streptophyta</taxon>
        <taxon>Embryophyta</taxon>
        <taxon>Tracheophyta</taxon>
        <taxon>Spermatophyta</taxon>
        <taxon>Magnoliopsida</taxon>
        <taxon>eudicotyledons</taxon>
        <taxon>Gunneridae</taxon>
        <taxon>Pentapetalae</taxon>
        <taxon>rosids</taxon>
        <taxon>malvids</taxon>
        <taxon>Malvales</taxon>
        <taxon>Malvaceae</taxon>
        <taxon>Malvoideae</taxon>
        <taxon>Gossypium</taxon>
    </lineage>
</organism>
<dbReference type="CDD" id="cd06222">
    <property type="entry name" value="RNase_H_like"/>
    <property type="match status" value="1"/>
</dbReference>
<name>A0A9D3UQZ6_9ROSI</name>
<dbReference type="Gene3D" id="3.30.420.10">
    <property type="entry name" value="Ribonuclease H-like superfamily/Ribonuclease H"/>
    <property type="match status" value="1"/>
</dbReference>
<dbReference type="InterPro" id="IPR053151">
    <property type="entry name" value="RNase_H-like"/>
</dbReference>
<feature type="domain" description="RNase H type-1" evidence="1">
    <location>
        <begin position="38"/>
        <end position="122"/>
    </location>
</feature>
<dbReference type="EMBL" id="JAIQCV010000010">
    <property type="protein sequence ID" value="KAH1055550.1"/>
    <property type="molecule type" value="Genomic_DNA"/>
</dbReference>
<proteinExistence type="predicted"/>
<dbReference type="PANTHER" id="PTHR47723">
    <property type="entry name" value="OS05G0353850 PROTEIN"/>
    <property type="match status" value="1"/>
</dbReference>
<dbReference type="InterPro" id="IPR012337">
    <property type="entry name" value="RNaseH-like_sf"/>
</dbReference>
<dbReference type="Proteomes" id="UP000828251">
    <property type="component" value="Unassembled WGS sequence"/>
</dbReference>
<accession>A0A9D3UQZ6</accession>
<evidence type="ECO:0000259" key="1">
    <source>
        <dbReference type="Pfam" id="PF13456"/>
    </source>
</evidence>
<dbReference type="InterPro" id="IPR002156">
    <property type="entry name" value="RNaseH_domain"/>
</dbReference>
<gene>
    <name evidence="2" type="ORF">J1N35_033615</name>
</gene>
<protein>
    <recommendedName>
        <fullName evidence="1">RNase H type-1 domain-containing protein</fullName>
    </recommendedName>
</protein>
<dbReference type="InterPro" id="IPR036397">
    <property type="entry name" value="RNaseH_sf"/>
</dbReference>
<reference evidence="2 3" key="1">
    <citation type="journal article" date="2021" name="Plant Biotechnol. J.">
        <title>Multi-omics assisted identification of the key and species-specific regulatory components of drought-tolerant mechanisms in Gossypium stocksii.</title>
        <authorList>
            <person name="Yu D."/>
            <person name="Ke L."/>
            <person name="Zhang D."/>
            <person name="Wu Y."/>
            <person name="Sun Y."/>
            <person name="Mei J."/>
            <person name="Sun J."/>
            <person name="Sun Y."/>
        </authorList>
    </citation>
    <scope>NUCLEOTIDE SEQUENCE [LARGE SCALE GENOMIC DNA]</scope>
    <source>
        <strain evidence="3">cv. E1</strain>
        <tissue evidence="2">Leaf</tissue>
    </source>
</reference>
<comment type="caution">
    <text evidence="2">The sequence shown here is derived from an EMBL/GenBank/DDBJ whole genome shotgun (WGS) entry which is preliminary data.</text>
</comment>
<dbReference type="Pfam" id="PF13456">
    <property type="entry name" value="RVT_3"/>
    <property type="match status" value="1"/>
</dbReference>